<keyword evidence="3" id="KW-0547">Nucleotide-binding</keyword>
<feature type="region of interest" description="Disordered" evidence="10">
    <location>
        <begin position="1677"/>
        <end position="1699"/>
    </location>
</feature>
<keyword evidence="7" id="KW-0238">DNA-binding</keyword>
<feature type="compositionally biased region" description="Polar residues" evidence="10">
    <location>
        <begin position="507"/>
        <end position="522"/>
    </location>
</feature>
<feature type="compositionally biased region" description="Acidic residues" evidence="10">
    <location>
        <begin position="808"/>
        <end position="821"/>
    </location>
</feature>
<feature type="domain" description="Helicase ATP-binding" evidence="11">
    <location>
        <begin position="919"/>
        <end position="1107"/>
    </location>
</feature>
<dbReference type="Proteomes" id="UP000030651">
    <property type="component" value="Unassembled WGS sequence"/>
</dbReference>
<keyword evidence="8" id="KW-0539">Nucleus</keyword>
<feature type="region of interest" description="Disordered" evidence="10">
    <location>
        <begin position="1235"/>
        <end position="1271"/>
    </location>
</feature>
<dbReference type="InterPro" id="IPR049730">
    <property type="entry name" value="SNF2/RAD54-like_C"/>
</dbReference>
<protein>
    <submittedName>
        <fullName evidence="13">Uncharacterized protein</fullName>
    </submittedName>
</protein>
<evidence type="ECO:0000313" key="14">
    <source>
        <dbReference type="Proteomes" id="UP000030651"/>
    </source>
</evidence>
<dbReference type="PANTHER" id="PTHR45797">
    <property type="entry name" value="RAD54-LIKE"/>
    <property type="match status" value="1"/>
</dbReference>
<dbReference type="RefSeq" id="XP_007838281.1">
    <property type="nucleotide sequence ID" value="XM_007840090.1"/>
</dbReference>
<evidence type="ECO:0000256" key="10">
    <source>
        <dbReference type="SAM" id="MobiDB-lite"/>
    </source>
</evidence>
<dbReference type="GO" id="GO:0003677">
    <property type="term" value="F:DNA binding"/>
    <property type="evidence" value="ECO:0007669"/>
    <property type="project" value="UniProtKB-KW"/>
</dbReference>
<dbReference type="InterPro" id="IPR038718">
    <property type="entry name" value="SNF2-like_sf"/>
</dbReference>
<feature type="region of interest" description="Disordered" evidence="10">
    <location>
        <begin position="436"/>
        <end position="476"/>
    </location>
</feature>
<evidence type="ECO:0000256" key="5">
    <source>
        <dbReference type="ARBA" id="ARBA00022806"/>
    </source>
</evidence>
<feature type="compositionally biased region" description="Low complexity" evidence="10">
    <location>
        <begin position="1614"/>
        <end position="1634"/>
    </location>
</feature>
<dbReference type="KEGG" id="pfy:PFICI_11509"/>
<accession>W3WSH7</accession>
<keyword evidence="5" id="KW-0347">Helicase</keyword>
<feature type="compositionally biased region" description="Low complexity" evidence="10">
    <location>
        <begin position="1238"/>
        <end position="1247"/>
    </location>
</feature>
<gene>
    <name evidence="13" type="ORF">PFICI_11509</name>
</gene>
<dbReference type="InterPro" id="IPR014001">
    <property type="entry name" value="Helicase_ATP-bd"/>
</dbReference>
<dbReference type="STRING" id="1229662.W3WSH7"/>
<evidence type="ECO:0000256" key="3">
    <source>
        <dbReference type="ARBA" id="ARBA00022741"/>
    </source>
</evidence>
<feature type="compositionally biased region" description="Polar residues" evidence="10">
    <location>
        <begin position="1902"/>
        <end position="1915"/>
    </location>
</feature>
<dbReference type="OrthoDB" id="2020972at2759"/>
<dbReference type="PANTHER" id="PTHR45797:SF1">
    <property type="entry name" value="HELICASE ARIP4"/>
    <property type="match status" value="1"/>
</dbReference>
<dbReference type="EMBL" id="KI912117">
    <property type="protein sequence ID" value="ETS76122.1"/>
    <property type="molecule type" value="Genomic_DNA"/>
</dbReference>
<keyword evidence="9" id="KW-0175">Coiled coil</keyword>
<proteinExistence type="inferred from homology"/>
<feature type="region of interest" description="Disordered" evidence="10">
    <location>
        <begin position="784"/>
        <end position="839"/>
    </location>
</feature>
<feature type="compositionally biased region" description="Polar residues" evidence="10">
    <location>
        <begin position="1862"/>
        <end position="1881"/>
    </location>
</feature>
<dbReference type="CDD" id="cd18793">
    <property type="entry name" value="SF2_C_SNF"/>
    <property type="match status" value="1"/>
</dbReference>
<sequence length="1915" mass="213394">MANASDPWDWDTERVVQELCTDKRSWKPPTNPPKLPNLEKLKDSLQENLIDGESLLGDGSSAPDFFSDIGVRASKHKETIRAAINQLRNRSSKYKLWKTRQDQGDDDDDDDEAGLHEEFLARFKHIDQANRKRKLEQERGQDSDESAYNTPRASLSESPTQTPSPNTTTKKRKIAPTLLNGDANIDDFCNIPQGILVSEVVPEVDDNGLMHGAYLGEEVLNRADINNFDVSGQPLSDNEFDFEFRLAPYPVGLRRQRSRLVKRRLGNRQHVFRPAKSDMVRGGEDPGHYEVLPAYGESDDEYDNATWREIQQEKKERKERLEAEAQRKHSELPLGEKEAILDTIIEKLKEEWKHEKLPGLEYKAHNIWKNAQSVLKQALDQEKRLIDRYQKRLNDIRATTNTVNYSNKAEMKRLEGNLELTVGDLETSRWKINLLKSPNQPNRLPRIHRPQKPRVPKEHPLDESDGETLGSDTDLEEIELQDFIVEDDDEEMAEPLVDKTIHGPRRSGSSSASIDVQMPNAQDTDDVPMGEGELAMDLDAPSPSPDGPPAAEPSESSDLKPGPTAQDNSSTEGSPGIKPDGVPAAIVNQVLDAAETLDLTQPAMPAIKREVPSTPRSKSGLKIDTVQGKETIDLTTPVKSNSPAVSFSPSQMLNVSPIDEQGLSENEKYVLAMLDRLEEHHRSSVVLLASKMESDLVWTGLLLPALRKADYPKLPSSSKEDLDSFRGLHIARLFDAFLGSSPPHLKRWFDAEGRSKLEEKADQFYDFLKFLRKLSLRYVPGIAAQKPPASATPPKNIQAPGHVRGNSIDDETDQDVEESNVDESPTKKKRKSTIVRNQQAQDLRKFDQKRIKEQEERKNAMRAKLALHGDTQVSPDKTRFIINESKDNDEGYIYVPDNIAGMIKDHQISGIRFMWNQIVTNTEVRQGCLLAHTMGLGKTMQIITLLITIAQSAASKDPSISSQIPEDLKESRTLVLAPAGLVNNWMDELYMWTGETNHHLGEFYKIDASDKMPERQGTVQRWSNDGGVLVLGYNIFKILLKNESLEQILLQKPNLVVADEAHYMKNPNSRLHTAVNFKTHLRLALTGSPLANNVLEYHSMINWVAPNYLSDLREFRHDFANPIEEGLGVDATRYSRRKALTRLKSLKDTVAPKVHRRTIHSLKDDLPQKTEFVICIPLTELQKKVYETHLKFVNSDQSPASAFALIEVLTLLCNHPSCFRQKLLKEAPGGTELGGYGSASANGNASEAADEEYTSAGATPDDSGAEASTAPIPGQLVSNQLQLIQKNVDNLEGQKESWKIPILKKIVKESRAQEDSVLVFSHSLETIDYLERILKRDKLQVTTLTGQTKVKDRQTMIKNFNAGGPGIFLISTRAGGLGLNITGANRVILFDARFNPQHELQAVGRAYRLGQQKPVFVYRFVCGGTFEEKLQNRGIFKMQLASRVVDEKNPIPKAQRLEEMFQMPSEPVQEDLEPFKGKDKVLDAILASHEGDGIRSIVMADTFEEENLDDEQLTNEEQSEASWLVKMHQDRLTGKPQVPFAPVVTGSHQATGVLSMPSQPHPGYHQPGTHPLPAMHRSYPHPNNSQAVAQQANNTVGASHLRPSAQSARRQAGIQNPFPQPIAQPANPQAAAAHPNQITGKQYLELLDLMAEVERAHLELRRRHPAIPELTRRHPAALPASTEGPTHPAFQSGTASPVPGVTTQIREATAHEPVDPSALRYWAGPNILKGELARVLMRNESDDGKKEHVKMVARTISETFNELRSSKDTNELARAKMALVDAAIIPTIAKAITSGEYTPQQLAAFSATDYSHWMQSARFALTMDQANTPSDQSTKQLNSMDEGTSARAIAEMASTPDGRQDGPSTQHDTEINGDTSVQTFVTAIPDEERQGKSPIQQEERAPSTQVGANTALSDH</sequence>
<dbReference type="HOGENOM" id="CLU_001161_0_0_1"/>
<dbReference type="Pfam" id="PF00271">
    <property type="entry name" value="Helicase_C"/>
    <property type="match status" value="1"/>
</dbReference>
<dbReference type="eggNOG" id="KOG1015">
    <property type="taxonomic scope" value="Eukaryota"/>
</dbReference>
<dbReference type="GO" id="GO:0004386">
    <property type="term" value="F:helicase activity"/>
    <property type="evidence" value="ECO:0007669"/>
    <property type="project" value="UniProtKB-KW"/>
</dbReference>
<dbReference type="SUPFAM" id="SSF52540">
    <property type="entry name" value="P-loop containing nucleoside triphosphate hydrolases"/>
    <property type="match status" value="2"/>
</dbReference>
<keyword evidence="14" id="KW-1185">Reference proteome</keyword>
<evidence type="ECO:0000313" key="13">
    <source>
        <dbReference type="EMBL" id="ETS76122.1"/>
    </source>
</evidence>
<feature type="coiled-coil region" evidence="9">
    <location>
        <begin position="372"/>
        <end position="399"/>
    </location>
</feature>
<feature type="coiled-coil region" evidence="9">
    <location>
        <begin position="304"/>
        <end position="331"/>
    </location>
</feature>
<dbReference type="GO" id="GO:0005634">
    <property type="term" value="C:nucleus"/>
    <property type="evidence" value="ECO:0007669"/>
    <property type="project" value="UniProtKB-SubCell"/>
</dbReference>
<dbReference type="Gene3D" id="3.40.50.300">
    <property type="entry name" value="P-loop containing nucleotide triphosphate hydrolases"/>
    <property type="match status" value="1"/>
</dbReference>
<keyword evidence="6" id="KW-0067">ATP-binding</keyword>
<feature type="compositionally biased region" description="Low complexity" evidence="10">
    <location>
        <begin position="1583"/>
        <end position="1594"/>
    </location>
</feature>
<name>W3WSH7_PESFW</name>
<reference evidence="14" key="1">
    <citation type="journal article" date="2015" name="BMC Genomics">
        <title>Genomic and transcriptomic analysis of the endophytic fungus Pestalotiopsis fici reveals its lifestyle and high potential for synthesis of natural products.</title>
        <authorList>
            <person name="Wang X."/>
            <person name="Zhang X."/>
            <person name="Liu L."/>
            <person name="Xiang M."/>
            <person name="Wang W."/>
            <person name="Sun X."/>
            <person name="Che Y."/>
            <person name="Guo L."/>
            <person name="Liu G."/>
            <person name="Guo L."/>
            <person name="Wang C."/>
            <person name="Yin W.B."/>
            <person name="Stadler M."/>
            <person name="Zhang X."/>
            <person name="Liu X."/>
        </authorList>
    </citation>
    <scope>NUCLEOTIDE SEQUENCE [LARGE SCALE GENOMIC DNA]</scope>
    <source>
        <strain evidence="14">W106-1 / CGMCC3.15140</strain>
    </source>
</reference>
<feature type="compositionally biased region" description="Basic and acidic residues" evidence="10">
    <location>
        <begin position="130"/>
        <end position="142"/>
    </location>
</feature>
<dbReference type="InterPro" id="IPR001650">
    <property type="entry name" value="Helicase_C-like"/>
</dbReference>
<evidence type="ECO:0000256" key="8">
    <source>
        <dbReference type="ARBA" id="ARBA00023242"/>
    </source>
</evidence>
<dbReference type="Pfam" id="PF00176">
    <property type="entry name" value="SNF2-rel_dom"/>
    <property type="match status" value="1"/>
</dbReference>
<evidence type="ECO:0000256" key="1">
    <source>
        <dbReference type="ARBA" id="ARBA00004123"/>
    </source>
</evidence>
<dbReference type="GO" id="GO:0016887">
    <property type="term" value="F:ATP hydrolysis activity"/>
    <property type="evidence" value="ECO:0007669"/>
    <property type="project" value="InterPro"/>
</dbReference>
<dbReference type="PROSITE" id="PS51192">
    <property type="entry name" value="HELICASE_ATP_BIND_1"/>
    <property type="match status" value="1"/>
</dbReference>
<comment type="subcellular location">
    <subcellularLocation>
        <location evidence="1">Nucleus</location>
    </subcellularLocation>
</comment>
<comment type="similarity">
    <text evidence="2">Belongs to the SNF2/RAD54 helicase family.</text>
</comment>
<feature type="region of interest" description="Disordered" evidence="10">
    <location>
        <begin position="496"/>
        <end position="582"/>
    </location>
</feature>
<feature type="compositionally biased region" description="Polar residues" evidence="10">
    <location>
        <begin position="146"/>
        <end position="155"/>
    </location>
</feature>
<feature type="compositionally biased region" description="Pro residues" evidence="10">
    <location>
        <begin position="542"/>
        <end position="551"/>
    </location>
</feature>
<keyword evidence="4" id="KW-0378">Hydrolase</keyword>
<evidence type="ECO:0000256" key="2">
    <source>
        <dbReference type="ARBA" id="ARBA00007025"/>
    </source>
</evidence>
<feature type="domain" description="Helicase C-terminal" evidence="12">
    <location>
        <begin position="1298"/>
        <end position="1451"/>
    </location>
</feature>
<feature type="region of interest" description="Disordered" evidence="10">
    <location>
        <begin position="1562"/>
        <end position="1634"/>
    </location>
</feature>
<feature type="region of interest" description="Disordered" evidence="10">
    <location>
        <begin position="130"/>
        <end position="172"/>
    </location>
</feature>
<evidence type="ECO:0000259" key="11">
    <source>
        <dbReference type="PROSITE" id="PS51192"/>
    </source>
</evidence>
<evidence type="ECO:0000256" key="4">
    <source>
        <dbReference type="ARBA" id="ARBA00022801"/>
    </source>
</evidence>
<feature type="compositionally biased region" description="Polar residues" evidence="10">
    <location>
        <begin position="1689"/>
        <end position="1699"/>
    </location>
</feature>
<dbReference type="InterPro" id="IPR000330">
    <property type="entry name" value="SNF2_N"/>
</dbReference>
<organism evidence="13 14">
    <name type="scientific">Pestalotiopsis fici (strain W106-1 / CGMCC3.15140)</name>
    <dbReference type="NCBI Taxonomy" id="1229662"/>
    <lineage>
        <taxon>Eukaryota</taxon>
        <taxon>Fungi</taxon>
        <taxon>Dikarya</taxon>
        <taxon>Ascomycota</taxon>
        <taxon>Pezizomycotina</taxon>
        <taxon>Sordariomycetes</taxon>
        <taxon>Xylariomycetidae</taxon>
        <taxon>Amphisphaeriales</taxon>
        <taxon>Sporocadaceae</taxon>
        <taxon>Pestalotiopsis</taxon>
    </lineage>
</organism>
<evidence type="ECO:0000256" key="7">
    <source>
        <dbReference type="ARBA" id="ARBA00023125"/>
    </source>
</evidence>
<dbReference type="InParanoid" id="W3WSH7"/>
<evidence type="ECO:0000259" key="12">
    <source>
        <dbReference type="PROSITE" id="PS51194"/>
    </source>
</evidence>
<evidence type="ECO:0000256" key="6">
    <source>
        <dbReference type="ARBA" id="ARBA00022840"/>
    </source>
</evidence>
<feature type="region of interest" description="Disordered" evidence="10">
    <location>
        <begin position="1854"/>
        <end position="1915"/>
    </location>
</feature>
<dbReference type="Gene3D" id="3.40.50.10810">
    <property type="entry name" value="Tandem AAA-ATPase domain"/>
    <property type="match status" value="1"/>
</dbReference>
<dbReference type="PROSITE" id="PS51194">
    <property type="entry name" value="HELICASE_CTER"/>
    <property type="match status" value="1"/>
</dbReference>
<dbReference type="InterPro" id="IPR056026">
    <property type="entry name" value="DUF7607"/>
</dbReference>
<dbReference type="GO" id="GO:0005524">
    <property type="term" value="F:ATP binding"/>
    <property type="evidence" value="ECO:0007669"/>
    <property type="project" value="UniProtKB-KW"/>
</dbReference>
<dbReference type="Pfam" id="PF24580">
    <property type="entry name" value="DUF7607"/>
    <property type="match status" value="1"/>
</dbReference>
<evidence type="ECO:0000256" key="9">
    <source>
        <dbReference type="SAM" id="Coils"/>
    </source>
</evidence>
<dbReference type="OMA" id="QCQSMEQ"/>
<dbReference type="InterPro" id="IPR044574">
    <property type="entry name" value="ARIP4-like"/>
</dbReference>
<feature type="compositionally biased region" description="Low complexity" evidence="10">
    <location>
        <begin position="156"/>
        <end position="168"/>
    </location>
</feature>
<feature type="compositionally biased region" description="Basic residues" evidence="10">
    <location>
        <begin position="445"/>
        <end position="454"/>
    </location>
</feature>
<feature type="compositionally biased region" description="Basic and acidic residues" evidence="10">
    <location>
        <begin position="1886"/>
        <end position="1901"/>
    </location>
</feature>
<dbReference type="SMART" id="SM00490">
    <property type="entry name" value="HELICc"/>
    <property type="match status" value="1"/>
</dbReference>
<dbReference type="InterPro" id="IPR027417">
    <property type="entry name" value="P-loop_NTPase"/>
</dbReference>
<dbReference type="SMART" id="SM00487">
    <property type="entry name" value="DEXDc"/>
    <property type="match status" value="1"/>
</dbReference>
<dbReference type="GeneID" id="19276522"/>